<dbReference type="Proteomes" id="UP000221369">
    <property type="component" value="Unassembled WGS sequence"/>
</dbReference>
<organism evidence="1 2">
    <name type="scientific">Paramicrobacterium agarici</name>
    <dbReference type="NCBI Taxonomy" id="630514"/>
    <lineage>
        <taxon>Bacteria</taxon>
        <taxon>Bacillati</taxon>
        <taxon>Actinomycetota</taxon>
        <taxon>Actinomycetes</taxon>
        <taxon>Micrococcales</taxon>
        <taxon>Microbacteriaceae</taxon>
        <taxon>Paramicrobacterium</taxon>
    </lineage>
</organism>
<evidence type="ECO:0000313" key="1">
    <source>
        <dbReference type="EMBL" id="PFG29298.1"/>
    </source>
</evidence>
<protein>
    <recommendedName>
        <fullName evidence="3">DUF559 domain-containing protein</fullName>
    </recommendedName>
</protein>
<dbReference type="AlphaFoldDB" id="A0A2A9DRJ0"/>
<gene>
    <name evidence="1" type="ORF">ATJ78_0201</name>
</gene>
<evidence type="ECO:0008006" key="3">
    <source>
        <dbReference type="Google" id="ProtNLM"/>
    </source>
</evidence>
<reference evidence="1 2" key="1">
    <citation type="submission" date="2017-10" db="EMBL/GenBank/DDBJ databases">
        <title>Sequencing the genomes of 1000 actinobacteria strains.</title>
        <authorList>
            <person name="Klenk H.-P."/>
        </authorList>
    </citation>
    <scope>NUCLEOTIDE SEQUENCE [LARGE SCALE GENOMIC DNA]</scope>
    <source>
        <strain evidence="1 2">DSM 21798</strain>
    </source>
</reference>
<sequence>MARTKRRHTRGMRFIKPLPDSIREPVSVATARERGATRSQLRNTAFRAPFHGTRVLGPAEPSLQVCCTALMTRLPDGSAISHLTAADLRSMRLPLARRDGVHATVPPSHRAPRHRGVHGHSARLRDTDVTLVDGIPTTTVERTWCDLGALLSLPELVAVADGALWIEDATTTLSDLRDAMREHRNRPYFPKLRRALELTSAHSASRPESLLRVHIVLSDLPDPIPNYTLELTHRAGHRVLDLAYPKYRLGLEYHGDHHRTDKHQWHTDIQRANDIVKEDWEELQFTGADLPRLDVLLAQVERRLRARGWVG</sequence>
<proteinExistence type="predicted"/>
<name>A0A2A9DRJ0_9MICO</name>
<comment type="caution">
    <text evidence="1">The sequence shown here is derived from an EMBL/GenBank/DDBJ whole genome shotgun (WGS) entry which is preliminary data.</text>
</comment>
<accession>A0A2A9DRJ0</accession>
<dbReference type="EMBL" id="PDJE01000001">
    <property type="protein sequence ID" value="PFG29298.1"/>
    <property type="molecule type" value="Genomic_DNA"/>
</dbReference>
<keyword evidence="2" id="KW-1185">Reference proteome</keyword>
<evidence type="ECO:0000313" key="2">
    <source>
        <dbReference type="Proteomes" id="UP000221369"/>
    </source>
</evidence>